<organism evidence="2 3">
    <name type="scientific">Pseudomonas fulva</name>
    <dbReference type="NCBI Taxonomy" id="47880"/>
    <lineage>
        <taxon>Bacteria</taxon>
        <taxon>Pseudomonadati</taxon>
        <taxon>Pseudomonadota</taxon>
        <taxon>Gammaproteobacteria</taxon>
        <taxon>Pseudomonadales</taxon>
        <taxon>Pseudomonadaceae</taxon>
        <taxon>Pseudomonas</taxon>
    </lineage>
</organism>
<evidence type="ECO:0000313" key="2">
    <source>
        <dbReference type="EMBL" id="KIP93856.1"/>
    </source>
</evidence>
<dbReference type="OrthoDB" id="7030137at2"/>
<protein>
    <recommendedName>
        <fullName evidence="4">Transmembrane protein</fullName>
    </recommendedName>
</protein>
<evidence type="ECO:0008006" key="4">
    <source>
        <dbReference type="Google" id="ProtNLM"/>
    </source>
</evidence>
<dbReference type="RefSeq" id="WP_042556060.1">
    <property type="nucleotide sequence ID" value="NZ_JXQW01000079.1"/>
</dbReference>
<reference evidence="2 3" key="1">
    <citation type="submission" date="2014-12" db="EMBL/GenBank/DDBJ databases">
        <title>16Stimator: statistical estimation of ribosomal gene copy numbers from draft genome assemblies.</title>
        <authorList>
            <person name="Perisin M.A."/>
            <person name="Vetter M."/>
            <person name="Gilbert J.A."/>
            <person name="Bergelson J."/>
        </authorList>
    </citation>
    <scope>NUCLEOTIDE SEQUENCE [LARGE SCALE GENOMIC DNA]</scope>
    <source>
        <strain evidence="2 3">MEJ086</strain>
    </source>
</reference>
<gene>
    <name evidence="2" type="ORF">RU08_22245</name>
</gene>
<accession>A0A0D0K3L2</accession>
<keyword evidence="1" id="KW-1133">Transmembrane helix</keyword>
<keyword evidence="1" id="KW-0472">Membrane</keyword>
<comment type="caution">
    <text evidence="2">The sequence shown here is derived from an EMBL/GenBank/DDBJ whole genome shotgun (WGS) entry which is preliminary data.</text>
</comment>
<dbReference type="AlphaFoldDB" id="A0A0D0K3L2"/>
<dbReference type="Proteomes" id="UP000032068">
    <property type="component" value="Unassembled WGS sequence"/>
</dbReference>
<keyword evidence="1" id="KW-0812">Transmembrane</keyword>
<name>A0A0D0K3L2_9PSED</name>
<proteinExistence type="predicted"/>
<evidence type="ECO:0000256" key="1">
    <source>
        <dbReference type="SAM" id="Phobius"/>
    </source>
</evidence>
<evidence type="ECO:0000313" key="3">
    <source>
        <dbReference type="Proteomes" id="UP000032068"/>
    </source>
</evidence>
<feature type="transmembrane region" description="Helical" evidence="1">
    <location>
        <begin position="29"/>
        <end position="61"/>
    </location>
</feature>
<feature type="transmembrane region" description="Helical" evidence="1">
    <location>
        <begin position="126"/>
        <end position="146"/>
    </location>
</feature>
<dbReference type="EMBL" id="JXQW01000079">
    <property type="protein sequence ID" value="KIP93856.1"/>
    <property type="molecule type" value="Genomic_DNA"/>
</dbReference>
<sequence length="152" mass="16659">MTDEMHLQLIAGLLRRGKALDRFSSALTLIALVIGLGPLLGFMALTTGGAVCVLLLVCGLLQKYYALRVALDAELFTHVSGDPTQLARRTAELDQALVMLGHKADQRSRSWDQRGQGALRLLRLQGLWLGLQVFIALAAIVLMPWLSHIRFG</sequence>